<dbReference type="GO" id="GO:0004672">
    <property type="term" value="F:protein kinase activity"/>
    <property type="evidence" value="ECO:0007669"/>
    <property type="project" value="InterPro"/>
</dbReference>
<evidence type="ECO:0000313" key="3">
    <source>
        <dbReference type="Proteomes" id="UP000310039"/>
    </source>
</evidence>
<accession>A0A4S9XER0</accession>
<dbReference type="AlphaFoldDB" id="A0A4S9XER0"/>
<comment type="caution">
    <text evidence="2">The sequence shown here is derived from an EMBL/GenBank/DDBJ whole genome shotgun (WGS) entry which is preliminary data.</text>
</comment>
<reference evidence="2 3" key="1">
    <citation type="submission" date="2018-10" db="EMBL/GenBank/DDBJ databases">
        <title>Fifty Aureobasidium pullulans genomes reveal a recombining polyextremotolerant generalist.</title>
        <authorList>
            <person name="Gostincar C."/>
            <person name="Turk M."/>
            <person name="Zajc J."/>
            <person name="Gunde-Cimerman N."/>
        </authorList>
    </citation>
    <scope>NUCLEOTIDE SEQUENCE [LARGE SCALE GENOMIC DNA]</scope>
    <source>
        <strain evidence="2 3">EXF-3403</strain>
    </source>
</reference>
<dbReference type="SUPFAM" id="SSF56112">
    <property type="entry name" value="Protein kinase-like (PK-like)"/>
    <property type="match status" value="1"/>
</dbReference>
<dbReference type="PROSITE" id="PS50011">
    <property type="entry name" value="PROTEIN_KINASE_DOM"/>
    <property type="match status" value="1"/>
</dbReference>
<evidence type="ECO:0000259" key="1">
    <source>
        <dbReference type="PROSITE" id="PS50011"/>
    </source>
</evidence>
<gene>
    <name evidence="2" type="ORF">D6C84_08387</name>
</gene>
<dbReference type="EMBL" id="QZBT01000168">
    <property type="protein sequence ID" value="THZ77838.1"/>
    <property type="molecule type" value="Genomic_DNA"/>
</dbReference>
<feature type="domain" description="Protein kinase" evidence="1">
    <location>
        <begin position="1"/>
        <end position="271"/>
    </location>
</feature>
<sequence length="277" mass="31076">MTDEFDILPHTHGYTSTIYILAPTPSSPTPRICKSFNSSCIATHFPVELEAYTRFSAAAAAASTNPNIPIFYGVHPTLPAGLVLSRAGNRDIYDYLWQQRHMEQPPPEKGLLHRWCQQAAAALEFAHGLGVLNSDIHPVNLFLDDGLDLLVGDWAGASIDGGISHSTYRLKYRLYSEDGKDVVEKEGISAKSEIFALGSTMWYIIAGKEIWDELTEPSDEREIRRRLAGKEFPNTSGLAVLGNVVMKCWRAEFREMKEVRRAIEVERDSWTVEQDSF</sequence>
<dbReference type="GO" id="GO:0005524">
    <property type="term" value="F:ATP binding"/>
    <property type="evidence" value="ECO:0007669"/>
    <property type="project" value="InterPro"/>
</dbReference>
<dbReference type="Proteomes" id="UP000310039">
    <property type="component" value="Unassembled WGS sequence"/>
</dbReference>
<organism evidence="2 3">
    <name type="scientific">Aureobasidium pullulans</name>
    <name type="common">Black yeast</name>
    <name type="synonym">Pullularia pullulans</name>
    <dbReference type="NCBI Taxonomy" id="5580"/>
    <lineage>
        <taxon>Eukaryota</taxon>
        <taxon>Fungi</taxon>
        <taxon>Dikarya</taxon>
        <taxon>Ascomycota</taxon>
        <taxon>Pezizomycotina</taxon>
        <taxon>Dothideomycetes</taxon>
        <taxon>Dothideomycetidae</taxon>
        <taxon>Dothideales</taxon>
        <taxon>Saccotheciaceae</taxon>
        <taxon>Aureobasidium</taxon>
    </lineage>
</organism>
<dbReference type="InterPro" id="IPR000719">
    <property type="entry name" value="Prot_kinase_dom"/>
</dbReference>
<name>A0A4S9XER0_AURPU</name>
<dbReference type="Gene3D" id="1.10.510.10">
    <property type="entry name" value="Transferase(Phosphotransferase) domain 1"/>
    <property type="match status" value="1"/>
</dbReference>
<protein>
    <recommendedName>
        <fullName evidence="1">Protein kinase domain-containing protein</fullName>
    </recommendedName>
</protein>
<evidence type="ECO:0000313" key="2">
    <source>
        <dbReference type="EMBL" id="THZ77838.1"/>
    </source>
</evidence>
<dbReference type="InterPro" id="IPR011009">
    <property type="entry name" value="Kinase-like_dom_sf"/>
</dbReference>
<proteinExistence type="predicted"/>